<evidence type="ECO:0000256" key="2">
    <source>
        <dbReference type="SAM" id="Phobius"/>
    </source>
</evidence>
<reference evidence="3" key="3">
    <citation type="submission" date="2011-03" db="EMBL/GenBank/DDBJ databases">
        <title>Annotation of Magnaporthe poae ATCC 64411.</title>
        <authorList>
            <person name="Ma L.-J."/>
            <person name="Dead R."/>
            <person name="Young S.K."/>
            <person name="Zeng Q."/>
            <person name="Gargeya S."/>
            <person name="Fitzgerald M."/>
            <person name="Haas B."/>
            <person name="Abouelleil A."/>
            <person name="Alvarado L."/>
            <person name="Arachchi H.M."/>
            <person name="Berlin A."/>
            <person name="Brown A."/>
            <person name="Chapman S.B."/>
            <person name="Chen Z."/>
            <person name="Dunbar C."/>
            <person name="Freedman E."/>
            <person name="Gearin G."/>
            <person name="Gellesch M."/>
            <person name="Goldberg J."/>
            <person name="Griggs A."/>
            <person name="Gujja S."/>
            <person name="Heiman D."/>
            <person name="Howarth C."/>
            <person name="Larson L."/>
            <person name="Lui A."/>
            <person name="MacDonald P.J.P."/>
            <person name="Mehta T."/>
            <person name="Montmayeur A."/>
            <person name="Murphy C."/>
            <person name="Neiman D."/>
            <person name="Pearson M."/>
            <person name="Priest M."/>
            <person name="Roberts A."/>
            <person name="Saif S."/>
            <person name="Shea T."/>
            <person name="Shenoy N."/>
            <person name="Sisk P."/>
            <person name="Stolte C."/>
            <person name="Sykes S."/>
            <person name="Yandava C."/>
            <person name="Wortman J."/>
            <person name="Nusbaum C."/>
            <person name="Birren B."/>
        </authorList>
    </citation>
    <scope>NUCLEOTIDE SEQUENCE</scope>
    <source>
        <strain evidence="3">ATCC 64411</strain>
    </source>
</reference>
<keyword evidence="2" id="KW-0472">Membrane</keyword>
<reference evidence="5" key="2">
    <citation type="submission" date="2010-05" db="EMBL/GenBank/DDBJ databases">
        <title>The genome sequence of Magnaporthe poae strain ATCC 64411.</title>
        <authorList>
            <person name="Ma L.-J."/>
            <person name="Dead R."/>
            <person name="Young S."/>
            <person name="Zeng Q."/>
            <person name="Koehrsen M."/>
            <person name="Alvarado L."/>
            <person name="Berlin A."/>
            <person name="Chapman S.B."/>
            <person name="Chen Z."/>
            <person name="Freedman E."/>
            <person name="Gellesch M."/>
            <person name="Goldberg J."/>
            <person name="Griggs A."/>
            <person name="Gujja S."/>
            <person name="Heilman E.R."/>
            <person name="Heiman D."/>
            <person name="Hepburn T."/>
            <person name="Howarth C."/>
            <person name="Jen D."/>
            <person name="Larson L."/>
            <person name="Mehta T."/>
            <person name="Neiman D."/>
            <person name="Pearson M."/>
            <person name="Roberts A."/>
            <person name="Saif S."/>
            <person name="Shea T."/>
            <person name="Shenoy N."/>
            <person name="Sisk P."/>
            <person name="Stolte C."/>
            <person name="Sykes S."/>
            <person name="Walk T."/>
            <person name="White J."/>
            <person name="Yandava C."/>
            <person name="Haas B."/>
            <person name="Nusbaum C."/>
            <person name="Birren B."/>
        </authorList>
    </citation>
    <scope>NUCLEOTIDE SEQUENCE [LARGE SCALE GENOMIC DNA]</scope>
    <source>
        <strain evidence="5">ATCC 64411 / 73-15</strain>
    </source>
</reference>
<keyword evidence="5" id="KW-1185">Reference proteome</keyword>
<organism evidence="4 5">
    <name type="scientific">Magnaporthiopsis poae (strain ATCC 64411 / 73-15)</name>
    <name type="common">Kentucky bluegrass fungus</name>
    <name type="synonym">Magnaporthe poae</name>
    <dbReference type="NCBI Taxonomy" id="644358"/>
    <lineage>
        <taxon>Eukaryota</taxon>
        <taxon>Fungi</taxon>
        <taxon>Dikarya</taxon>
        <taxon>Ascomycota</taxon>
        <taxon>Pezizomycotina</taxon>
        <taxon>Sordariomycetes</taxon>
        <taxon>Sordariomycetidae</taxon>
        <taxon>Magnaporthales</taxon>
        <taxon>Magnaporthaceae</taxon>
        <taxon>Magnaporthiopsis</taxon>
    </lineage>
</organism>
<proteinExistence type="predicted"/>
<accession>A0A0C4E3N6</accession>
<feature type="region of interest" description="Disordered" evidence="1">
    <location>
        <begin position="136"/>
        <end position="224"/>
    </location>
</feature>
<gene>
    <name evidence="3" type="ORF">MAPG_07051</name>
</gene>
<protein>
    <submittedName>
        <fullName evidence="3 4">Uncharacterized protein</fullName>
    </submittedName>
</protein>
<feature type="region of interest" description="Disordered" evidence="1">
    <location>
        <begin position="1"/>
        <end position="26"/>
    </location>
</feature>
<evidence type="ECO:0000256" key="1">
    <source>
        <dbReference type="SAM" id="MobiDB-lite"/>
    </source>
</evidence>
<reference evidence="3" key="1">
    <citation type="submission" date="2010-05" db="EMBL/GenBank/DDBJ databases">
        <title>The Genome Sequence of Magnaporthe poae strain ATCC 64411.</title>
        <authorList>
            <consortium name="The Broad Institute Genome Sequencing Platform"/>
            <consortium name="Broad Institute Genome Sequencing Center for Infectious Disease"/>
            <person name="Ma L.-J."/>
            <person name="Dead R."/>
            <person name="Young S."/>
            <person name="Zeng Q."/>
            <person name="Koehrsen M."/>
            <person name="Alvarado L."/>
            <person name="Berlin A."/>
            <person name="Chapman S.B."/>
            <person name="Chen Z."/>
            <person name="Freedman E."/>
            <person name="Gellesch M."/>
            <person name="Goldberg J."/>
            <person name="Griggs A."/>
            <person name="Gujja S."/>
            <person name="Heilman E.R."/>
            <person name="Heiman D."/>
            <person name="Hepburn T."/>
            <person name="Howarth C."/>
            <person name="Jen D."/>
            <person name="Larson L."/>
            <person name="Mehta T."/>
            <person name="Neiman D."/>
            <person name="Pearson M."/>
            <person name="Roberts A."/>
            <person name="Saif S."/>
            <person name="Shea T."/>
            <person name="Shenoy N."/>
            <person name="Sisk P."/>
            <person name="Stolte C."/>
            <person name="Sykes S."/>
            <person name="Walk T."/>
            <person name="White J."/>
            <person name="Yandava C."/>
            <person name="Haas B."/>
            <person name="Nusbaum C."/>
            <person name="Birren B."/>
        </authorList>
    </citation>
    <scope>NUCLEOTIDE SEQUENCE</scope>
    <source>
        <strain evidence="3">ATCC 64411</strain>
    </source>
</reference>
<dbReference type="EnsemblFungi" id="MAPG_07051T0">
    <property type="protein sequence ID" value="MAPG_07051T0"/>
    <property type="gene ID" value="MAPG_07051"/>
</dbReference>
<name>A0A0C4E3N6_MAGP6</name>
<reference evidence="4" key="5">
    <citation type="submission" date="2015-06" db="UniProtKB">
        <authorList>
            <consortium name="EnsemblFungi"/>
        </authorList>
    </citation>
    <scope>IDENTIFICATION</scope>
    <source>
        <strain evidence="4">ATCC 64411</strain>
    </source>
</reference>
<feature type="compositionally biased region" description="Basic and acidic residues" evidence="1">
    <location>
        <begin position="271"/>
        <end position="281"/>
    </location>
</feature>
<sequence>MAGTASTTPGRDSSAHVDKRPREYKTSRDSCYFCDSASPEAKKIGKVAALCNDRNTYMAYVEGCLVCIDAMANSGSTVSSTVLPADLEEPFSCCEQTKFLAKIMADIRSNQGTIPAGSELTGGNLASTFAAARAQASSLSSLPPPAMSSTESSHRPSTTRTTAPDTTSSSSITTSSSTTSGNGTRSSSSSSTLPTPDTTGGLKSGQPAEGQTTPTTRTNADAQQGPAMNSMAAAIIGSIAATAALILLAVGAVCLYRRRRKRQQGQNKTAGSDKYEKPQLHSDHLRRATSVQEMYAWDTPGELAGIQPRRLVELPAKESPAGEALVDDERGEGRFVGRQSTH</sequence>
<dbReference type="EMBL" id="GL876971">
    <property type="protein sequence ID" value="KLU88064.1"/>
    <property type="molecule type" value="Genomic_DNA"/>
</dbReference>
<feature type="region of interest" description="Disordered" evidence="1">
    <location>
        <begin position="317"/>
        <end position="342"/>
    </location>
</feature>
<dbReference type="eggNOG" id="ENOG502RNAN">
    <property type="taxonomic scope" value="Eukaryota"/>
</dbReference>
<keyword evidence="2" id="KW-0812">Transmembrane</keyword>
<dbReference type="Proteomes" id="UP000011715">
    <property type="component" value="Unassembled WGS sequence"/>
</dbReference>
<keyword evidence="2" id="KW-1133">Transmembrane helix</keyword>
<feature type="compositionally biased region" description="Polar residues" evidence="1">
    <location>
        <begin position="1"/>
        <end position="11"/>
    </location>
</feature>
<evidence type="ECO:0000313" key="5">
    <source>
        <dbReference type="Proteomes" id="UP000011715"/>
    </source>
</evidence>
<dbReference type="VEuPathDB" id="FungiDB:MAPG_07051"/>
<feature type="compositionally biased region" description="Basic and acidic residues" evidence="1">
    <location>
        <begin position="13"/>
        <end position="26"/>
    </location>
</feature>
<feature type="compositionally biased region" description="Low complexity" evidence="1">
    <location>
        <begin position="156"/>
        <end position="201"/>
    </location>
</feature>
<dbReference type="AlphaFoldDB" id="A0A0C4E3N6"/>
<dbReference type="EMBL" id="ADBL01001702">
    <property type="status" value="NOT_ANNOTATED_CDS"/>
    <property type="molecule type" value="Genomic_DNA"/>
</dbReference>
<dbReference type="OrthoDB" id="10679922at2759"/>
<evidence type="ECO:0000313" key="3">
    <source>
        <dbReference type="EMBL" id="KLU88064.1"/>
    </source>
</evidence>
<feature type="compositionally biased region" description="Polar residues" evidence="1">
    <location>
        <begin position="209"/>
        <end position="222"/>
    </location>
</feature>
<evidence type="ECO:0000313" key="4">
    <source>
        <dbReference type="EnsemblFungi" id="MAPG_07051T0"/>
    </source>
</evidence>
<feature type="region of interest" description="Disordered" evidence="1">
    <location>
        <begin position="260"/>
        <end position="281"/>
    </location>
</feature>
<reference evidence="4" key="4">
    <citation type="journal article" date="2015" name="G3 (Bethesda)">
        <title>Genome sequences of three phytopathogenic species of the Magnaporthaceae family of fungi.</title>
        <authorList>
            <person name="Okagaki L.H."/>
            <person name="Nunes C.C."/>
            <person name="Sailsbery J."/>
            <person name="Clay B."/>
            <person name="Brown D."/>
            <person name="John T."/>
            <person name="Oh Y."/>
            <person name="Young N."/>
            <person name="Fitzgerald M."/>
            <person name="Haas B.J."/>
            <person name="Zeng Q."/>
            <person name="Young S."/>
            <person name="Adiconis X."/>
            <person name="Fan L."/>
            <person name="Levin J.Z."/>
            <person name="Mitchell T.K."/>
            <person name="Okubara P.A."/>
            <person name="Farman M.L."/>
            <person name="Kohn L.M."/>
            <person name="Birren B."/>
            <person name="Ma L.-J."/>
            <person name="Dean R.A."/>
        </authorList>
    </citation>
    <scope>NUCLEOTIDE SEQUENCE</scope>
    <source>
        <strain evidence="4">ATCC 64411 / 73-15</strain>
    </source>
</reference>
<feature type="transmembrane region" description="Helical" evidence="2">
    <location>
        <begin position="231"/>
        <end position="256"/>
    </location>
</feature>